<dbReference type="Gene3D" id="1.25.40.10">
    <property type="entry name" value="Tetratricopeptide repeat domain"/>
    <property type="match status" value="2"/>
</dbReference>
<keyword evidence="3" id="KW-0201">Cytochrome c-type biogenesis</keyword>
<protein>
    <submittedName>
        <fullName evidence="8">C-type cytochrome biogenesis protein CcmI</fullName>
    </submittedName>
</protein>
<comment type="caution">
    <text evidence="8">The sequence shown here is derived from an EMBL/GenBank/DDBJ whole genome shotgun (WGS) entry which is preliminary data.</text>
</comment>
<dbReference type="GO" id="GO:0017004">
    <property type="term" value="P:cytochrome complex assembly"/>
    <property type="evidence" value="ECO:0007669"/>
    <property type="project" value="UniProtKB-KW"/>
</dbReference>
<keyword evidence="9" id="KW-1185">Reference proteome</keyword>
<comment type="subcellular location">
    <subcellularLocation>
        <location evidence="1">Cell envelope</location>
    </subcellularLocation>
</comment>
<dbReference type="PANTHER" id="PTHR47870:SF4">
    <property type="entry name" value="CYTOCHROME C-TYPE BIOGENESIS PROTEIN CYCH"/>
    <property type="match status" value="1"/>
</dbReference>
<dbReference type="InterPro" id="IPR011990">
    <property type="entry name" value="TPR-like_helical_dom_sf"/>
</dbReference>
<dbReference type="InterPro" id="IPR019734">
    <property type="entry name" value="TPR_rpt"/>
</dbReference>
<dbReference type="GO" id="GO:0030313">
    <property type="term" value="C:cell envelope"/>
    <property type="evidence" value="ECO:0007669"/>
    <property type="project" value="UniProtKB-SubCell"/>
</dbReference>
<organism evidence="8 9">
    <name type="scientific">Aestuariivirga litoralis</name>
    <dbReference type="NCBI Taxonomy" id="2650924"/>
    <lineage>
        <taxon>Bacteria</taxon>
        <taxon>Pseudomonadati</taxon>
        <taxon>Pseudomonadota</taxon>
        <taxon>Alphaproteobacteria</taxon>
        <taxon>Hyphomicrobiales</taxon>
        <taxon>Aestuariivirgaceae</taxon>
        <taxon>Aestuariivirga</taxon>
    </lineage>
</organism>
<feature type="repeat" description="TPR" evidence="5">
    <location>
        <begin position="205"/>
        <end position="238"/>
    </location>
</feature>
<dbReference type="PROSITE" id="PS50005">
    <property type="entry name" value="TPR"/>
    <property type="match status" value="1"/>
</dbReference>
<dbReference type="GO" id="GO:0005886">
    <property type="term" value="C:plasma membrane"/>
    <property type="evidence" value="ECO:0007669"/>
    <property type="project" value="TreeGrafter"/>
</dbReference>
<feature type="domain" description="Cytochrome c-type biogenesis protein H TPR" evidence="7">
    <location>
        <begin position="183"/>
        <end position="311"/>
    </location>
</feature>
<evidence type="ECO:0000256" key="1">
    <source>
        <dbReference type="ARBA" id="ARBA00004196"/>
    </source>
</evidence>
<accession>A0A2W2AVK8</accession>
<evidence type="ECO:0000256" key="5">
    <source>
        <dbReference type="PROSITE-ProRule" id="PRU00339"/>
    </source>
</evidence>
<dbReference type="EMBL" id="QKVK01000002">
    <property type="protein sequence ID" value="PZF77742.1"/>
    <property type="molecule type" value="Genomic_DNA"/>
</dbReference>
<dbReference type="AlphaFoldDB" id="A0A2W2AVK8"/>
<feature type="transmembrane region" description="Helical" evidence="6">
    <location>
        <begin position="50"/>
        <end position="73"/>
    </location>
</feature>
<keyword evidence="4 5" id="KW-0802">TPR repeat</keyword>
<keyword evidence="6" id="KW-1133">Transmembrane helix</keyword>
<reference evidence="9" key="1">
    <citation type="submission" date="2018-06" db="EMBL/GenBank/DDBJ databases">
        <title>Aestuariibacter litoralis strain KCTC 52945T.</title>
        <authorList>
            <person name="Li X."/>
            <person name="Salam N."/>
            <person name="Li J.-L."/>
            <person name="Chen Y.-M."/>
            <person name="Yang Z.-W."/>
            <person name="Zhang L.-Y."/>
            <person name="Han M.-X."/>
            <person name="Xiao M."/>
            <person name="Li W.-J."/>
        </authorList>
    </citation>
    <scope>NUCLEOTIDE SEQUENCE [LARGE SCALE GENOMIC DNA]</scope>
    <source>
        <strain evidence="9">KCTC 52945</strain>
    </source>
</reference>
<dbReference type="SUPFAM" id="SSF48452">
    <property type="entry name" value="TPR-like"/>
    <property type="match status" value="1"/>
</dbReference>
<evidence type="ECO:0000256" key="6">
    <source>
        <dbReference type="SAM" id="Phobius"/>
    </source>
</evidence>
<dbReference type="Pfam" id="PF23914">
    <property type="entry name" value="TPR_CcmH_CycH"/>
    <property type="match status" value="1"/>
</dbReference>
<dbReference type="InterPro" id="IPR056413">
    <property type="entry name" value="TPR_CcmH_CycH"/>
</dbReference>
<dbReference type="Proteomes" id="UP000248795">
    <property type="component" value="Unassembled WGS sequence"/>
</dbReference>
<keyword evidence="2" id="KW-0677">Repeat</keyword>
<evidence type="ECO:0000256" key="4">
    <source>
        <dbReference type="ARBA" id="ARBA00022803"/>
    </source>
</evidence>
<keyword evidence="6" id="KW-0812">Transmembrane</keyword>
<evidence type="ECO:0000313" key="9">
    <source>
        <dbReference type="Proteomes" id="UP000248795"/>
    </source>
</evidence>
<keyword evidence="6" id="KW-0472">Membrane</keyword>
<sequence>MGEFLATGAVSNATARAEQRLFRRQGAAVRQCDRICPCGMNCFNRPQGNISWITMIWIVFAAMTAAVLAALLWPVVKSKPAESIAERAAYDRAVFRDQLAELDRDVERGTIGQAEADAARNEISRRLIAASQEAPKKKVSGIAWAAIAATLIVPAVALPLYMKAGNPQLADVPHAERMANAEKNGDMAALVAKVEQHLEANPDDLQGWQILAPLYRRDQRWQDAADAYRNIVRLSPPDAANISDYGEALVMANQGMVPAPAHALFDEALKLDPKFPKARFYDALGLKQEGKTDEAKAAFEAFLKDTPEDAPWRPMLLAEMQDMNAKPPALDQQTMADAAQMSGADQQAMIRSMVDGLEQKLAANPDNLDGWLRLIRARVVLGDTDKAQAAYKKALETYSGNEDALAQIAALGRDMKLE</sequence>
<dbReference type="InterPro" id="IPR017560">
    <property type="entry name" value="Cyt_c_biogenesis_CcmI"/>
</dbReference>
<dbReference type="InterPro" id="IPR051263">
    <property type="entry name" value="C-type_cytochrome_biogenesis"/>
</dbReference>
<evidence type="ECO:0000259" key="7">
    <source>
        <dbReference type="Pfam" id="PF23914"/>
    </source>
</evidence>
<feature type="transmembrane region" description="Helical" evidence="6">
    <location>
        <begin position="142"/>
        <end position="162"/>
    </location>
</feature>
<name>A0A2W2AVK8_9HYPH</name>
<gene>
    <name evidence="8" type="primary">ccmI</name>
    <name evidence="8" type="ORF">DK847_04730</name>
</gene>
<proteinExistence type="predicted"/>
<dbReference type="PANTHER" id="PTHR47870">
    <property type="entry name" value="CYTOCHROME C-TYPE BIOGENESIS PROTEIN CCMH"/>
    <property type="match status" value="1"/>
</dbReference>
<dbReference type="NCBIfam" id="TIGR03142">
    <property type="entry name" value="cytochro_ccmI"/>
    <property type="match status" value="1"/>
</dbReference>
<evidence type="ECO:0000256" key="3">
    <source>
        <dbReference type="ARBA" id="ARBA00022748"/>
    </source>
</evidence>
<evidence type="ECO:0000256" key="2">
    <source>
        <dbReference type="ARBA" id="ARBA00022737"/>
    </source>
</evidence>
<evidence type="ECO:0000313" key="8">
    <source>
        <dbReference type="EMBL" id="PZF77742.1"/>
    </source>
</evidence>